<proteinExistence type="predicted"/>
<dbReference type="AlphaFoldDB" id="A0A397VJB6"/>
<evidence type="ECO:0000256" key="1">
    <source>
        <dbReference type="SAM" id="MobiDB-lite"/>
    </source>
</evidence>
<evidence type="ECO:0000259" key="2">
    <source>
        <dbReference type="Pfam" id="PF20209"/>
    </source>
</evidence>
<dbReference type="OrthoDB" id="2487997at2759"/>
<gene>
    <name evidence="3" type="ORF">C2G38_2182332</name>
</gene>
<feature type="compositionally biased region" description="Basic and acidic residues" evidence="1">
    <location>
        <begin position="12"/>
        <end position="26"/>
    </location>
</feature>
<accession>A0A397VJB6</accession>
<evidence type="ECO:0000313" key="4">
    <source>
        <dbReference type="Proteomes" id="UP000266673"/>
    </source>
</evidence>
<dbReference type="Proteomes" id="UP000266673">
    <property type="component" value="Unassembled WGS sequence"/>
</dbReference>
<sequence length="338" mass="39242">MPEVKNTLRQCRNRDKESPEKHRERLSNNQNRKLKNKAAETAEEREVKLARTDQTEQNILGTLTTTFRTILPQETERPRNGQSEDDVVSVSQAGDNAMNTNVEPLLATTIILIRGMCRRCSTEKTLPKKFSAENNMDPGEIPNELQGLTEVEKMLIAQANNHYYANIVIDNKVFESLPQEGYIDNQLSQIQTSQAIHKANNESENDNNNDNIMRSFVPFLPPTSREDVAINNALDRIDFISNWMGCLHVKRAKKIKLAKYFKHLLQYNDSRFVYHTRWRYFALNIQMRWKALQEERAYVRQKLNDTQLTVSDIRNMIDEGDTHIADRIMQFEEGLRGT</sequence>
<feature type="compositionally biased region" description="Basic and acidic residues" evidence="1">
    <location>
        <begin position="37"/>
        <end position="46"/>
    </location>
</feature>
<feature type="region of interest" description="Disordered" evidence="1">
    <location>
        <begin position="1"/>
        <end position="46"/>
    </location>
</feature>
<dbReference type="EMBL" id="QKWP01000485">
    <property type="protein sequence ID" value="RIB19266.1"/>
    <property type="molecule type" value="Genomic_DNA"/>
</dbReference>
<reference evidence="3 4" key="1">
    <citation type="submission" date="2018-06" db="EMBL/GenBank/DDBJ databases">
        <title>Comparative genomics reveals the genomic features of Rhizophagus irregularis, R. cerebriforme, R. diaphanum and Gigaspora rosea, and their symbiotic lifestyle signature.</title>
        <authorList>
            <person name="Morin E."/>
            <person name="San Clemente H."/>
            <person name="Chen E.C.H."/>
            <person name="De La Providencia I."/>
            <person name="Hainaut M."/>
            <person name="Kuo A."/>
            <person name="Kohler A."/>
            <person name="Murat C."/>
            <person name="Tang N."/>
            <person name="Roy S."/>
            <person name="Loubradou J."/>
            <person name="Henrissat B."/>
            <person name="Grigoriev I.V."/>
            <person name="Corradi N."/>
            <person name="Roux C."/>
            <person name="Martin F.M."/>
        </authorList>
    </citation>
    <scope>NUCLEOTIDE SEQUENCE [LARGE SCALE GENOMIC DNA]</scope>
    <source>
        <strain evidence="3 4">DAOM 194757</strain>
    </source>
</reference>
<name>A0A397VJB6_9GLOM</name>
<evidence type="ECO:0000313" key="3">
    <source>
        <dbReference type="EMBL" id="RIB19266.1"/>
    </source>
</evidence>
<protein>
    <recommendedName>
        <fullName evidence="2">DUF6570 domain-containing protein</fullName>
    </recommendedName>
</protein>
<keyword evidence="4" id="KW-1185">Reference proteome</keyword>
<feature type="domain" description="DUF6570" evidence="2">
    <location>
        <begin position="124"/>
        <end position="164"/>
    </location>
</feature>
<comment type="caution">
    <text evidence="3">The sequence shown here is derived from an EMBL/GenBank/DDBJ whole genome shotgun (WGS) entry which is preliminary data.</text>
</comment>
<organism evidence="3 4">
    <name type="scientific">Gigaspora rosea</name>
    <dbReference type="NCBI Taxonomy" id="44941"/>
    <lineage>
        <taxon>Eukaryota</taxon>
        <taxon>Fungi</taxon>
        <taxon>Fungi incertae sedis</taxon>
        <taxon>Mucoromycota</taxon>
        <taxon>Glomeromycotina</taxon>
        <taxon>Glomeromycetes</taxon>
        <taxon>Diversisporales</taxon>
        <taxon>Gigasporaceae</taxon>
        <taxon>Gigaspora</taxon>
    </lineage>
</organism>
<dbReference type="InterPro" id="IPR046700">
    <property type="entry name" value="DUF6570"/>
</dbReference>
<dbReference type="STRING" id="44941.A0A397VJB6"/>
<dbReference type="Pfam" id="PF20209">
    <property type="entry name" value="DUF6570"/>
    <property type="match status" value="1"/>
</dbReference>